<comment type="caution">
    <text evidence="2">The sequence shown here is derived from an EMBL/GenBank/DDBJ whole genome shotgun (WGS) entry which is preliminary data.</text>
</comment>
<evidence type="ECO:0000313" key="2">
    <source>
        <dbReference type="EMBL" id="PAV15419.1"/>
    </source>
</evidence>
<name>A0A286U7B6_9AGAM</name>
<feature type="region of interest" description="Disordered" evidence="1">
    <location>
        <begin position="1"/>
        <end position="66"/>
    </location>
</feature>
<dbReference type="Proteomes" id="UP000217199">
    <property type="component" value="Unassembled WGS sequence"/>
</dbReference>
<organism evidence="2 3">
    <name type="scientific">Pyrrhoderma noxium</name>
    <dbReference type="NCBI Taxonomy" id="2282107"/>
    <lineage>
        <taxon>Eukaryota</taxon>
        <taxon>Fungi</taxon>
        <taxon>Dikarya</taxon>
        <taxon>Basidiomycota</taxon>
        <taxon>Agaricomycotina</taxon>
        <taxon>Agaricomycetes</taxon>
        <taxon>Hymenochaetales</taxon>
        <taxon>Hymenochaetaceae</taxon>
        <taxon>Pyrrhoderma</taxon>
    </lineage>
</organism>
<reference evidence="2 3" key="1">
    <citation type="journal article" date="2017" name="Mol. Ecol.">
        <title>Comparative and population genomic landscape of Phellinus noxius: A hypervariable fungus causing root rot in trees.</title>
        <authorList>
            <person name="Chung C.L."/>
            <person name="Lee T.J."/>
            <person name="Akiba M."/>
            <person name="Lee H.H."/>
            <person name="Kuo T.H."/>
            <person name="Liu D."/>
            <person name="Ke H.M."/>
            <person name="Yokoi T."/>
            <person name="Roa M.B."/>
            <person name="Lu M.J."/>
            <person name="Chang Y.Y."/>
            <person name="Ann P.J."/>
            <person name="Tsai J.N."/>
            <person name="Chen C.Y."/>
            <person name="Tzean S.S."/>
            <person name="Ota Y."/>
            <person name="Hattori T."/>
            <person name="Sahashi N."/>
            <person name="Liou R.F."/>
            <person name="Kikuchi T."/>
            <person name="Tsai I.J."/>
        </authorList>
    </citation>
    <scope>NUCLEOTIDE SEQUENCE [LARGE SCALE GENOMIC DNA]</scope>
    <source>
        <strain evidence="2 3">FFPRI411160</strain>
    </source>
</reference>
<feature type="compositionally biased region" description="Acidic residues" evidence="1">
    <location>
        <begin position="30"/>
        <end position="51"/>
    </location>
</feature>
<protein>
    <submittedName>
        <fullName evidence="2">Uncharacterized protein</fullName>
    </submittedName>
</protein>
<evidence type="ECO:0000313" key="3">
    <source>
        <dbReference type="Proteomes" id="UP000217199"/>
    </source>
</evidence>
<sequence>MSDDKVVEQNSESEVISEEQRAKGLTEESANAEEPSEARDEDPEPEEEEVPEFSPRGKIAKPTIKK</sequence>
<gene>
    <name evidence="2" type="ORF">PNOK_0918300</name>
</gene>
<keyword evidence="3" id="KW-1185">Reference proteome</keyword>
<dbReference type="InParanoid" id="A0A286U7B6"/>
<accession>A0A286U7B6</accession>
<dbReference type="EMBL" id="NBII01000010">
    <property type="protein sequence ID" value="PAV15419.1"/>
    <property type="molecule type" value="Genomic_DNA"/>
</dbReference>
<evidence type="ECO:0000256" key="1">
    <source>
        <dbReference type="SAM" id="MobiDB-lite"/>
    </source>
</evidence>
<proteinExistence type="predicted"/>
<dbReference type="AlphaFoldDB" id="A0A286U7B6"/>